<accession>A0A9N9CH03</accession>
<name>A0A9N9CH03_9GLOM</name>
<dbReference type="Proteomes" id="UP000789739">
    <property type="component" value="Unassembled WGS sequence"/>
</dbReference>
<keyword evidence="4" id="KW-1185">Reference proteome</keyword>
<evidence type="ECO:0000313" key="4">
    <source>
        <dbReference type="Proteomes" id="UP000789739"/>
    </source>
</evidence>
<dbReference type="InterPro" id="IPR057227">
    <property type="entry name" value="DUF7905"/>
</dbReference>
<feature type="domain" description="DUF7905" evidence="2">
    <location>
        <begin position="430"/>
        <end position="702"/>
    </location>
</feature>
<dbReference type="AlphaFoldDB" id="A0A9N9CH03"/>
<feature type="compositionally biased region" description="Pro residues" evidence="1">
    <location>
        <begin position="301"/>
        <end position="314"/>
    </location>
</feature>
<evidence type="ECO:0000256" key="1">
    <source>
        <dbReference type="SAM" id="MobiDB-lite"/>
    </source>
</evidence>
<evidence type="ECO:0000313" key="3">
    <source>
        <dbReference type="EMBL" id="CAG8599537.1"/>
    </source>
</evidence>
<proteinExistence type="predicted"/>
<sequence>MDTEVGMYRPGITLIIHTVWKWSDEAIEKLKMNFRALEEDFHIEIVFISRKQYFELKGYDQENVIKARDEMIKLLVSKSAKEASLSFIIPEKTKRPSRIEDTPVTQLQPPQLHTDEEIPFFISTNNLERDLTWEEEDSPHDIFRFNDDIVDIEAVLGTKEFNMPIDYWMEISRALNVAGDLILDRRIIQMTEGKRRDIEEAMERLRVLEMIALRPEFKHLSVPLVHYPDASVWFKIAFVPLRRHEYFRDVVRHVRREPFILVPATRQGTDKFVIAQTLGKQPRSRSSKASSSRSSKSSVRPSPPPQSSAPPKPPLRPDDDYNAWVRLTDEQKSARKEAKKQQLASMRKMRARGMPEDEYGVVPRSSRRLPDDDSFEDDFPPRSTYETKIPADPLDERLADASRTPMRKTLRDIIYEKTIGGGSTSNINPGRTLREHNFHHMQDIFRKALKFCHPLKGEIRFFGSLGKTIFQKVPQHVENLYWEFLDLNMIENQLGVTHCFHNVAAYDDDHKLVEYLGEVCGEKPFQRTEHFEIHAKARNAKQADYETVVMCVNINRVQLEKVTFPWEHVADACWNVLDRVARRRSIRSSIKPFNVFMKKVSITPTKGRISFEDIPDFLHVTSISKRTTQKFKLHKPFIAEFSRIENIPIDDQHANKRLGKTGEGKVHYSLEITNFDHSQSFEENIHLCAGALPKWTIESILGPDPHLVKLVDFVKAMLLLVEKSDKVANKWFAQRGEVGVEEEDEEDFWNY</sequence>
<comment type="caution">
    <text evidence="3">The sequence shown here is derived from an EMBL/GenBank/DDBJ whole genome shotgun (WGS) entry which is preliminary data.</text>
</comment>
<dbReference type="Pfam" id="PF25482">
    <property type="entry name" value="DUF7905"/>
    <property type="match status" value="1"/>
</dbReference>
<feature type="region of interest" description="Disordered" evidence="1">
    <location>
        <begin position="276"/>
        <end position="388"/>
    </location>
</feature>
<organism evidence="3 4">
    <name type="scientific">Paraglomus brasilianum</name>
    <dbReference type="NCBI Taxonomy" id="144538"/>
    <lineage>
        <taxon>Eukaryota</taxon>
        <taxon>Fungi</taxon>
        <taxon>Fungi incertae sedis</taxon>
        <taxon>Mucoromycota</taxon>
        <taxon>Glomeromycotina</taxon>
        <taxon>Glomeromycetes</taxon>
        <taxon>Paraglomerales</taxon>
        <taxon>Paraglomeraceae</taxon>
        <taxon>Paraglomus</taxon>
    </lineage>
</organism>
<reference evidence="3" key="1">
    <citation type="submission" date="2021-06" db="EMBL/GenBank/DDBJ databases">
        <authorList>
            <person name="Kallberg Y."/>
            <person name="Tangrot J."/>
            <person name="Rosling A."/>
        </authorList>
    </citation>
    <scope>NUCLEOTIDE SEQUENCE</scope>
    <source>
        <strain evidence="3">BR232B</strain>
    </source>
</reference>
<protein>
    <submittedName>
        <fullName evidence="3">10270_t:CDS:1</fullName>
    </submittedName>
</protein>
<gene>
    <name evidence="3" type="ORF">PBRASI_LOCUS7562</name>
</gene>
<dbReference type="OrthoDB" id="7875889at2759"/>
<dbReference type="EMBL" id="CAJVPI010001187">
    <property type="protein sequence ID" value="CAG8599537.1"/>
    <property type="molecule type" value="Genomic_DNA"/>
</dbReference>
<feature type="compositionally biased region" description="Basic and acidic residues" evidence="1">
    <location>
        <begin position="327"/>
        <end position="340"/>
    </location>
</feature>
<feature type="compositionally biased region" description="Low complexity" evidence="1">
    <location>
        <begin position="287"/>
        <end position="300"/>
    </location>
</feature>
<evidence type="ECO:0000259" key="2">
    <source>
        <dbReference type="Pfam" id="PF25482"/>
    </source>
</evidence>